<feature type="compositionally biased region" description="Polar residues" evidence="1">
    <location>
        <begin position="158"/>
        <end position="172"/>
    </location>
</feature>
<name>A0A4Z0A5K3_9AGAM</name>
<evidence type="ECO:0000313" key="2">
    <source>
        <dbReference type="EMBL" id="TFY81730.1"/>
    </source>
</evidence>
<dbReference type="Proteomes" id="UP000298061">
    <property type="component" value="Unassembled WGS sequence"/>
</dbReference>
<organism evidence="2 3">
    <name type="scientific">Hericium alpestre</name>
    <dbReference type="NCBI Taxonomy" id="135208"/>
    <lineage>
        <taxon>Eukaryota</taxon>
        <taxon>Fungi</taxon>
        <taxon>Dikarya</taxon>
        <taxon>Basidiomycota</taxon>
        <taxon>Agaricomycotina</taxon>
        <taxon>Agaricomycetes</taxon>
        <taxon>Russulales</taxon>
        <taxon>Hericiaceae</taxon>
        <taxon>Hericium</taxon>
    </lineage>
</organism>
<accession>A0A4Z0A5K3</accession>
<keyword evidence="3" id="KW-1185">Reference proteome</keyword>
<dbReference type="OrthoDB" id="3317485at2759"/>
<feature type="compositionally biased region" description="Low complexity" evidence="1">
    <location>
        <begin position="186"/>
        <end position="199"/>
    </location>
</feature>
<evidence type="ECO:0000313" key="3">
    <source>
        <dbReference type="Proteomes" id="UP000298061"/>
    </source>
</evidence>
<gene>
    <name evidence="2" type="ORF">EWM64_g2288</name>
</gene>
<feature type="compositionally biased region" description="Polar residues" evidence="1">
    <location>
        <begin position="200"/>
        <end position="217"/>
    </location>
</feature>
<dbReference type="AlphaFoldDB" id="A0A4Z0A5K3"/>
<feature type="region of interest" description="Disordered" evidence="1">
    <location>
        <begin position="156"/>
        <end position="218"/>
    </location>
</feature>
<comment type="caution">
    <text evidence="2">The sequence shown here is derived from an EMBL/GenBank/DDBJ whole genome shotgun (WGS) entry which is preliminary data.</text>
</comment>
<evidence type="ECO:0000256" key="1">
    <source>
        <dbReference type="SAM" id="MobiDB-lite"/>
    </source>
</evidence>
<proteinExistence type="predicted"/>
<dbReference type="EMBL" id="SFCI01000180">
    <property type="protein sequence ID" value="TFY81730.1"/>
    <property type="molecule type" value="Genomic_DNA"/>
</dbReference>
<reference evidence="2 3" key="1">
    <citation type="submission" date="2019-02" db="EMBL/GenBank/DDBJ databases">
        <title>Genome sequencing of the rare red list fungi Hericium alpestre (H. flagellum).</title>
        <authorList>
            <person name="Buettner E."/>
            <person name="Kellner H."/>
        </authorList>
    </citation>
    <scope>NUCLEOTIDE SEQUENCE [LARGE SCALE GENOMIC DNA]</scope>
    <source>
        <strain evidence="2 3">DSM 108284</strain>
    </source>
</reference>
<protein>
    <submittedName>
        <fullName evidence="2">Uncharacterized protein</fullName>
    </submittedName>
</protein>
<sequence length="278" mass="30477">MMNSIIRSLPSDRTCGIGSIIVHLQGEGGSHFSPFPIFHQPVEENLIIYASDTISRNPEFFPALDEMRRFICMFILVLFKNDWRQRAVSKERDSSSIPFADPSRDIPFIPMVWARPTPLGPFPPFARVTPFPPTTNAPNGPTANQAHAFPIHAPGVSPQPTSAGTHANNASNPPIPSLASQMERLSIGAQGSQASGPSSHTMHGPTSFTPLHSTAGSNMLPRNVRDVLQDLDSDQHDVQFVEHIYQEIPQSRWIEGLMILGYSYGTALALALFMRLGA</sequence>